<evidence type="ECO:0000313" key="2">
    <source>
        <dbReference type="Proteomes" id="UP000594014"/>
    </source>
</evidence>
<dbReference type="EMBL" id="CP042469">
    <property type="protein sequence ID" value="QOX63698.1"/>
    <property type="molecule type" value="Genomic_DNA"/>
</dbReference>
<protein>
    <submittedName>
        <fullName evidence="1">SOS response-associated peptidase</fullName>
    </submittedName>
</protein>
<proteinExistence type="predicted"/>
<gene>
    <name evidence="1" type="ORF">FRZ06_10210</name>
</gene>
<evidence type="ECO:0000313" key="1">
    <source>
        <dbReference type="EMBL" id="QOX63698.1"/>
    </source>
</evidence>
<accession>A0ACD1AAX8</accession>
<reference evidence="1" key="1">
    <citation type="submission" date="2019-08" db="EMBL/GenBank/DDBJ databases">
        <title>Genome sequence of Clostridiales bacterium MT110.</title>
        <authorList>
            <person name="Cao J."/>
        </authorList>
    </citation>
    <scope>NUCLEOTIDE SEQUENCE</scope>
    <source>
        <strain evidence="1">MT110</strain>
    </source>
</reference>
<organism evidence="1 2">
    <name type="scientific">Anoxybacterium hadale</name>
    <dbReference type="NCBI Taxonomy" id="3408580"/>
    <lineage>
        <taxon>Bacteria</taxon>
        <taxon>Bacillati</taxon>
        <taxon>Bacillota</taxon>
        <taxon>Clostridia</taxon>
        <taxon>Peptostreptococcales</taxon>
        <taxon>Anaerovoracaceae</taxon>
        <taxon>Anoxybacterium</taxon>
    </lineage>
</organism>
<keyword evidence="2" id="KW-1185">Reference proteome</keyword>
<dbReference type="Proteomes" id="UP000594014">
    <property type="component" value="Chromosome"/>
</dbReference>
<name>A0ACD1AAX8_9FIRM</name>
<sequence length="203" mass="23392">MCGRYTFFTDKELQEVDEIIDQISNEILLEKMKAGEIFPTNAAPVLLPQGELVIPRIMIWGFPNFRNKGVIINARSETAREKKLFGPSLVNRRCVIPSTGFYEWDRHKRKFLFSMSDSKMLYMAGIYSKFEEENRFVILTTGANRSMEQVHDRMPVILPKNRIKDWLLDANQLDDILFGNQPELVKSEADGNQLELVSIMDGA</sequence>